<evidence type="ECO:0000313" key="3">
    <source>
        <dbReference type="EMBL" id="KAK5102259.1"/>
    </source>
</evidence>
<feature type="signal peptide" evidence="1">
    <location>
        <begin position="1"/>
        <end position="20"/>
    </location>
</feature>
<sequence>MVSPIAASVVYLLLTRYAAAIAAPSKSIHDNKPEISCSQFIVPITASADNYIVKDPVRVDSNIDAVNYAWDYDTWSHGRYNQSRIASVNPVKGTYNISVQLCVPSEARGTGQTLQIVTHGLLFDKRYWDSEYEPENYSYVRAAVGAGYSVLTWDRLGTGQSDKPDAYDVVQAPLELEILHGITILARSGQLSKMAQTSFSAPLPAIKKYIHIGHSFGTILTLAFLVKYPTLSDGAIATGQILSPHGGAATQASFGWQYAHQHDPKLYADYGSGYIVPGTESDIQQGFFSVVDGLMDPKALSYANSIKNPATVGEFHSILLSVGLPAPNYTAPLQFFLAEYDYLTCGGDCKNAYNLTQLKQSLYPQAAALEAYIQPGTGHGLTLHKNATAGYQVMFDFLKRHQL</sequence>
<evidence type="ECO:0000256" key="1">
    <source>
        <dbReference type="SAM" id="SignalP"/>
    </source>
</evidence>
<reference evidence="3 4" key="1">
    <citation type="submission" date="2023-08" db="EMBL/GenBank/DDBJ databases">
        <title>Black Yeasts Isolated from many extreme environments.</title>
        <authorList>
            <person name="Coleine C."/>
            <person name="Stajich J.E."/>
            <person name="Selbmann L."/>
        </authorList>
    </citation>
    <scope>NUCLEOTIDE SEQUENCE [LARGE SCALE GENOMIC DNA]</scope>
    <source>
        <strain evidence="3 4">CCFEE 5885</strain>
    </source>
</reference>
<gene>
    <name evidence="3" type="ORF">LTR24_000169</name>
</gene>
<dbReference type="InterPro" id="IPR029058">
    <property type="entry name" value="AB_hydrolase_fold"/>
</dbReference>
<evidence type="ECO:0000259" key="2">
    <source>
        <dbReference type="Pfam" id="PF12697"/>
    </source>
</evidence>
<feature type="domain" description="AB hydrolase-1" evidence="2">
    <location>
        <begin position="117"/>
        <end position="383"/>
    </location>
</feature>
<dbReference type="InterPro" id="IPR000073">
    <property type="entry name" value="AB_hydrolase_1"/>
</dbReference>
<dbReference type="SUPFAM" id="SSF53474">
    <property type="entry name" value="alpha/beta-Hydrolases"/>
    <property type="match status" value="1"/>
</dbReference>
<comment type="caution">
    <text evidence="3">The sequence shown here is derived from an EMBL/GenBank/DDBJ whole genome shotgun (WGS) entry which is preliminary data.</text>
</comment>
<name>A0ABR0KNY5_9EURO</name>
<dbReference type="Proteomes" id="UP001345013">
    <property type="component" value="Unassembled WGS sequence"/>
</dbReference>
<accession>A0ABR0KNY5</accession>
<dbReference type="Pfam" id="PF12697">
    <property type="entry name" value="Abhydrolase_6"/>
    <property type="match status" value="1"/>
</dbReference>
<dbReference type="EMBL" id="JAVRRG010000002">
    <property type="protein sequence ID" value="KAK5102259.1"/>
    <property type="molecule type" value="Genomic_DNA"/>
</dbReference>
<dbReference type="Gene3D" id="3.40.50.1820">
    <property type="entry name" value="alpha/beta hydrolase"/>
    <property type="match status" value="1"/>
</dbReference>
<protein>
    <recommendedName>
        <fullName evidence="2">AB hydrolase-1 domain-containing protein</fullName>
    </recommendedName>
</protein>
<organism evidence="3 4">
    <name type="scientific">Lithohypha guttulata</name>
    <dbReference type="NCBI Taxonomy" id="1690604"/>
    <lineage>
        <taxon>Eukaryota</taxon>
        <taxon>Fungi</taxon>
        <taxon>Dikarya</taxon>
        <taxon>Ascomycota</taxon>
        <taxon>Pezizomycotina</taxon>
        <taxon>Eurotiomycetes</taxon>
        <taxon>Chaetothyriomycetidae</taxon>
        <taxon>Chaetothyriales</taxon>
        <taxon>Trichomeriaceae</taxon>
        <taxon>Lithohypha</taxon>
    </lineage>
</organism>
<keyword evidence="4" id="KW-1185">Reference proteome</keyword>
<feature type="chain" id="PRO_5047048265" description="AB hydrolase-1 domain-containing protein" evidence="1">
    <location>
        <begin position="21"/>
        <end position="403"/>
    </location>
</feature>
<proteinExistence type="predicted"/>
<keyword evidence="1" id="KW-0732">Signal</keyword>
<evidence type="ECO:0000313" key="4">
    <source>
        <dbReference type="Proteomes" id="UP001345013"/>
    </source>
</evidence>